<organism evidence="1 2">
    <name type="scientific">Capnocytophaga cynodegmi</name>
    <dbReference type="NCBI Taxonomy" id="28189"/>
    <lineage>
        <taxon>Bacteria</taxon>
        <taxon>Pseudomonadati</taxon>
        <taxon>Bacteroidota</taxon>
        <taxon>Flavobacteriia</taxon>
        <taxon>Flavobacteriales</taxon>
        <taxon>Flavobacteriaceae</taxon>
        <taxon>Capnocytophaga</taxon>
    </lineage>
</organism>
<dbReference type="Pfam" id="PF08922">
    <property type="entry name" value="DUF1905"/>
    <property type="match status" value="1"/>
</dbReference>
<sequence length="156" mass="18376">MKLLTDKIYRIEKFEGKGGWTFVRLPEIKPNKHAPFGWVRVFGTIDGHSIEKYNLQSMGNGNLFLPLNAQIRKKIKKQAVDNVHIVLYEDNVPSEIANELRMCLQDEKHLWETFLSYSETKRKKLIDWIYQSKNEDEKANRIVEIINRISSEKITK</sequence>
<name>A0A0B7HCX5_9FLAO</name>
<dbReference type="SUPFAM" id="SSF141694">
    <property type="entry name" value="AF2212/PG0164-like"/>
    <property type="match status" value="1"/>
</dbReference>
<evidence type="ECO:0000313" key="1">
    <source>
        <dbReference type="EMBL" id="CEN35428.1"/>
    </source>
</evidence>
<reference evidence="2" key="1">
    <citation type="submission" date="2015-01" db="EMBL/GenBank/DDBJ databases">
        <authorList>
            <person name="MANFREDI Pablo"/>
        </authorList>
    </citation>
    <scope>NUCLEOTIDE SEQUENCE [LARGE SCALE GENOMIC DNA]</scope>
    <source>
        <strain evidence="2">Ccyn2B</strain>
    </source>
</reference>
<keyword evidence="2" id="KW-1185">Reference proteome</keyword>
<evidence type="ECO:0000313" key="2">
    <source>
        <dbReference type="Proteomes" id="UP000038055"/>
    </source>
</evidence>
<accession>A0A0B7HCX5</accession>
<dbReference type="STRING" id="28189.CCYN74_30014"/>
<evidence type="ECO:0008006" key="3">
    <source>
        <dbReference type="Google" id="ProtNLM"/>
    </source>
</evidence>
<dbReference type="Gene3D" id="2.40.30.100">
    <property type="entry name" value="AF2212/PG0164-like"/>
    <property type="match status" value="1"/>
</dbReference>
<protein>
    <recommendedName>
        <fullName evidence="3">DUF1905 domain-containing protein</fullName>
    </recommendedName>
</protein>
<dbReference type="eggNOG" id="COG4430">
    <property type="taxonomic scope" value="Bacteria"/>
</dbReference>
<dbReference type="Pfam" id="PF13376">
    <property type="entry name" value="OmdA"/>
    <property type="match status" value="1"/>
</dbReference>
<dbReference type="AlphaFoldDB" id="A0A0B7HCX5"/>
<dbReference type="RefSeq" id="WP_041991938.1">
    <property type="nucleotide sequence ID" value="NZ_CDOD01000019.1"/>
</dbReference>
<dbReference type="Proteomes" id="UP000038055">
    <property type="component" value="Unassembled WGS sequence"/>
</dbReference>
<gene>
    <name evidence="1" type="ORF">CCYN2B_260011</name>
</gene>
<dbReference type="InterPro" id="IPR015018">
    <property type="entry name" value="DUF1905"/>
</dbReference>
<proteinExistence type="predicted"/>
<dbReference type="EMBL" id="CDOD01000019">
    <property type="protein sequence ID" value="CEN35428.1"/>
    <property type="molecule type" value="Genomic_DNA"/>
</dbReference>
<dbReference type="InterPro" id="IPR037079">
    <property type="entry name" value="AF2212/PG0164-like_sf"/>
</dbReference>